<evidence type="ECO:0000313" key="8">
    <source>
        <dbReference type="Proteomes" id="UP001221413"/>
    </source>
</evidence>
<evidence type="ECO:0000256" key="5">
    <source>
        <dbReference type="SAM" id="MobiDB-lite"/>
    </source>
</evidence>
<feature type="region of interest" description="Disordered" evidence="5">
    <location>
        <begin position="33"/>
        <end position="87"/>
    </location>
</feature>
<comment type="function">
    <text evidence="2">Component of the 19S cap proteasome complex which acts as a regulatory subunit of the 26S proteasome, involved in the ATP-dependent degradation of ubiquitinated proteins.</text>
</comment>
<dbReference type="Gene3D" id="1.25.40.570">
    <property type="match status" value="1"/>
</dbReference>
<dbReference type="InterPro" id="IPR049549">
    <property type="entry name" value="RPN7_PSMD6_C"/>
</dbReference>
<dbReference type="EMBL" id="JAQGDS010000004">
    <property type="protein sequence ID" value="KAJ6261162.1"/>
    <property type="molecule type" value="Genomic_DNA"/>
</dbReference>
<dbReference type="PANTHER" id="PTHR14145">
    <property type="entry name" value="26S PROTESOME SUBUNIT 6"/>
    <property type="match status" value="1"/>
</dbReference>
<dbReference type="InterPro" id="IPR000717">
    <property type="entry name" value="PCI_dom"/>
</dbReference>
<evidence type="ECO:0000313" key="7">
    <source>
        <dbReference type="EMBL" id="KAJ6261162.1"/>
    </source>
</evidence>
<keyword evidence="8" id="KW-1185">Reference proteome</keyword>
<comment type="subunit">
    <text evidence="3">The 26S proteasome is composed of a core protease, known as the 20S proteasome, capped at one or both ends by the 19S regulatory complex (RC). The RC is composed of at least 18 different subunits in two subcomplexes, the base and the lid, which form the portions proximal and distal to the 20S proteolytic core, respectively. Component of the lid subcomplex of the 19S RC.</text>
</comment>
<dbReference type="InterPro" id="IPR019585">
    <property type="entry name" value="Rpn7/CSN1"/>
</dbReference>
<accession>A0AAD6J343</accession>
<gene>
    <name evidence="7" type="ORF">Dda_3829</name>
</gene>
<dbReference type="PANTHER" id="PTHR14145:SF1">
    <property type="entry name" value="26S PROTEASOME NON-ATPASE REGULATORY SUBUNIT 6"/>
    <property type="match status" value="1"/>
</dbReference>
<dbReference type="InterPro" id="IPR045135">
    <property type="entry name" value="Rpn7_N"/>
</dbReference>
<feature type="coiled-coil region" evidence="4">
    <location>
        <begin position="153"/>
        <end position="187"/>
    </location>
</feature>
<dbReference type="Pfam" id="PF21154">
    <property type="entry name" value="RPN7_PSMD6_C"/>
    <property type="match status" value="1"/>
</dbReference>
<dbReference type="GO" id="GO:0043161">
    <property type="term" value="P:proteasome-mediated ubiquitin-dependent protein catabolic process"/>
    <property type="evidence" value="ECO:0007669"/>
    <property type="project" value="TreeGrafter"/>
</dbReference>
<name>A0AAD6J343_DREDA</name>
<dbReference type="Proteomes" id="UP001221413">
    <property type="component" value="Unassembled WGS sequence"/>
</dbReference>
<dbReference type="SUPFAM" id="SSF46785">
    <property type="entry name" value="Winged helix' DNA-binding domain"/>
    <property type="match status" value="1"/>
</dbReference>
<dbReference type="FunFam" id="1.25.40.570:FF:000005">
    <property type="entry name" value="26S proteasome regulatory subunit N7"/>
    <property type="match status" value="1"/>
</dbReference>
<dbReference type="AlphaFoldDB" id="A0AAD6J343"/>
<evidence type="ECO:0000256" key="3">
    <source>
        <dbReference type="ARBA" id="ARBA00093502"/>
    </source>
</evidence>
<dbReference type="Pfam" id="PF10602">
    <property type="entry name" value="RPN7"/>
    <property type="match status" value="1"/>
</dbReference>
<feature type="domain" description="PCI" evidence="6">
    <location>
        <begin position="289"/>
        <end position="486"/>
    </location>
</feature>
<evidence type="ECO:0000256" key="1">
    <source>
        <dbReference type="ARBA" id="ARBA00022942"/>
    </source>
</evidence>
<feature type="compositionally biased region" description="Polar residues" evidence="5">
    <location>
        <begin position="75"/>
        <end position="87"/>
    </location>
</feature>
<protein>
    <recommendedName>
        <fullName evidence="6">PCI domain-containing protein</fullName>
    </recommendedName>
</protein>
<dbReference type="InterPro" id="IPR036390">
    <property type="entry name" value="WH_DNA-bd_sf"/>
</dbReference>
<comment type="caution">
    <text evidence="7">The sequence shown here is derived from an EMBL/GenBank/DDBJ whole genome shotgun (WGS) entry which is preliminary data.</text>
</comment>
<dbReference type="Pfam" id="PF01399">
    <property type="entry name" value="PCI"/>
    <property type="match status" value="1"/>
</dbReference>
<keyword evidence="4" id="KW-0175">Coiled coil</keyword>
<organism evidence="7 8">
    <name type="scientific">Drechslerella dactyloides</name>
    <name type="common">Nematode-trapping fungus</name>
    <name type="synonym">Arthrobotrys dactyloides</name>
    <dbReference type="NCBI Taxonomy" id="74499"/>
    <lineage>
        <taxon>Eukaryota</taxon>
        <taxon>Fungi</taxon>
        <taxon>Dikarya</taxon>
        <taxon>Ascomycota</taxon>
        <taxon>Pezizomycotina</taxon>
        <taxon>Orbiliomycetes</taxon>
        <taxon>Orbiliales</taxon>
        <taxon>Orbiliaceae</taxon>
        <taxon>Drechslerella</taxon>
    </lineage>
</organism>
<evidence type="ECO:0000256" key="4">
    <source>
        <dbReference type="SAM" id="Coils"/>
    </source>
</evidence>
<keyword evidence="1" id="KW-0647">Proteasome</keyword>
<reference evidence="7" key="1">
    <citation type="submission" date="2023-01" db="EMBL/GenBank/DDBJ databases">
        <title>The chitinases involved in constricting ring structure development in the nematode-trapping fungus Drechslerella dactyloides.</title>
        <authorList>
            <person name="Wang R."/>
            <person name="Zhang L."/>
            <person name="Tang P."/>
            <person name="Li S."/>
            <person name="Liang L."/>
        </authorList>
    </citation>
    <scope>NUCLEOTIDE SEQUENCE</scope>
    <source>
        <strain evidence="7">YMF1.00031</strain>
    </source>
</reference>
<proteinExistence type="predicted"/>
<dbReference type="PROSITE" id="PS50250">
    <property type="entry name" value="PCI"/>
    <property type="match status" value="1"/>
</dbReference>
<dbReference type="GO" id="GO:0008541">
    <property type="term" value="C:proteasome regulatory particle, lid subcomplex"/>
    <property type="evidence" value="ECO:0007669"/>
    <property type="project" value="UniProtKB-ARBA"/>
</dbReference>
<evidence type="ECO:0000256" key="2">
    <source>
        <dbReference type="ARBA" id="ARBA00093435"/>
    </source>
</evidence>
<evidence type="ECO:0000259" key="6">
    <source>
        <dbReference type="PROSITE" id="PS50250"/>
    </source>
</evidence>
<dbReference type="SMART" id="SM00088">
    <property type="entry name" value="PINT"/>
    <property type="match status" value="1"/>
</dbReference>
<sequence length="520" mass="58965">MPSAFINSHREADPVASNWYLSDTKRAPSYIGTRQPRARKPAHLDHQPFYPTSNAPRYSWREPPRHPSLRPPSILHTSTANMGSDPQYNKYPDLSLAQHIYQLATPSLSSYHDKSATVLLESIQKTSAAPLFKYLVGPTEGILPKGSPLKWDEKFYEELKEKNEKELQEWEEKLKDAEEKAGETEVVEAMGGKAEFWTRIGEKVLTMSDLREQEKAVAAYNDVFEKTASLGAKIDIVLATIRVGMFFDDKAIIQKNTEKATQLVESGGDWDRRNRLKTYRAINHLTLRAYNAAAPLLLDSLSTFTSTEICTYETLVMYAVLAGVISLSRRDLKARVIDGAEVLAVFGSRKDSNMGDAGVGIMTETGYQAHDLDLGSFSPLEGLVNNFYEAKYSDYFVNLAEVEEQFLRKDRVLAPHRRWYVREMRRRGYAQLLESYRTIELQTVANHFGVSVDFVDRDMSSFIPSQGLNCTIDRVNGSIETNRPDTKNKQYQEVIKHGDQLLTKLQKFGQAVRVRGSERV</sequence>